<reference evidence="1 2" key="1">
    <citation type="submission" date="2022-04" db="EMBL/GenBank/DDBJ databases">
        <title>Positive selection, recombination, and allopatry shape intraspecific diversity of widespread and dominant cyanobacteria.</title>
        <authorList>
            <person name="Wei J."/>
            <person name="Shu W."/>
            <person name="Hu C."/>
        </authorList>
    </citation>
    <scope>NUCLEOTIDE SEQUENCE [LARGE SCALE GENOMIC DNA]</scope>
    <source>
        <strain evidence="1 2">GB2-A4</strain>
    </source>
</reference>
<dbReference type="Proteomes" id="UP001464891">
    <property type="component" value="Unassembled WGS sequence"/>
</dbReference>
<gene>
    <name evidence="1" type="ORF">NC998_17925</name>
</gene>
<sequence>MTSDSAKFGEQTLNKMATMAIASMIKDAEEVDVQIKTDVSKLAQGQVDSIAIKIQGLLMQSSLRLEEFYLQINRVAVKPFSAMFGKIKLMHPADGTIRVVVNEASLTQALNSASVRKKLPSLPQLTKTQAGDHSIQQVKCYLLSDGHLAFNVGLNTPDPSLPSMSFTATPEIGNDGQAIVLQNLSPVDHPGSLAEITAALVAQISDLLSLPEFKHQGMSVQIQQLEVVTGKLSWEAIASIDQFQST</sequence>
<organism evidence="1 2">
    <name type="scientific">Trichocoleus desertorum GB2-A4</name>
    <dbReference type="NCBI Taxonomy" id="2933944"/>
    <lineage>
        <taxon>Bacteria</taxon>
        <taxon>Bacillati</taxon>
        <taxon>Cyanobacteriota</taxon>
        <taxon>Cyanophyceae</taxon>
        <taxon>Leptolyngbyales</taxon>
        <taxon>Trichocoleusaceae</taxon>
        <taxon>Trichocoleus</taxon>
    </lineage>
</organism>
<comment type="caution">
    <text evidence="1">The sequence shown here is derived from an EMBL/GenBank/DDBJ whole genome shotgun (WGS) entry which is preliminary data.</text>
</comment>
<evidence type="ECO:0000313" key="1">
    <source>
        <dbReference type="EMBL" id="MEP0818979.1"/>
    </source>
</evidence>
<proteinExistence type="predicted"/>
<dbReference type="EMBL" id="JAMPKM010000011">
    <property type="protein sequence ID" value="MEP0818979.1"/>
    <property type="molecule type" value="Genomic_DNA"/>
</dbReference>
<keyword evidence="2" id="KW-1185">Reference proteome</keyword>
<name>A0ABV0JB14_9CYAN</name>
<protein>
    <submittedName>
        <fullName evidence="1">DUF2993 domain-containing protein</fullName>
    </submittedName>
</protein>
<dbReference type="Pfam" id="PF11209">
    <property type="entry name" value="LmeA"/>
    <property type="match status" value="1"/>
</dbReference>
<accession>A0ABV0JB14</accession>
<dbReference type="InterPro" id="IPR021373">
    <property type="entry name" value="DUF2993"/>
</dbReference>
<evidence type="ECO:0000313" key="2">
    <source>
        <dbReference type="Proteomes" id="UP001464891"/>
    </source>
</evidence>
<dbReference type="RefSeq" id="WP_190437679.1">
    <property type="nucleotide sequence ID" value="NZ_JAMPKM010000011.1"/>
</dbReference>